<dbReference type="EMBL" id="OU466861">
    <property type="protein sequence ID" value="CAH2067855.1"/>
    <property type="molecule type" value="Genomic_DNA"/>
</dbReference>
<keyword evidence="2" id="KW-1133">Transmembrane helix</keyword>
<protein>
    <submittedName>
        <fullName evidence="3">Uncharacterized protein</fullName>
    </submittedName>
</protein>
<feature type="region of interest" description="Disordered" evidence="1">
    <location>
        <begin position="1"/>
        <end position="30"/>
    </location>
</feature>
<keyword evidence="4" id="KW-1185">Reference proteome</keyword>
<dbReference type="AlphaFoldDB" id="A0AAU9SKA4"/>
<evidence type="ECO:0000313" key="4">
    <source>
        <dbReference type="Proteomes" id="UP000836841"/>
    </source>
</evidence>
<feature type="transmembrane region" description="Helical" evidence="2">
    <location>
        <begin position="38"/>
        <end position="59"/>
    </location>
</feature>
<sequence length="60" mass="6420">MDTKIPTCSAPTTSSDGRHGSLIQTPAQWRNGPPSKKLAGNFLMIVFGLKLAVISYGVCR</sequence>
<keyword evidence="2" id="KW-0472">Membrane</keyword>
<accession>A0AAU9SKA4</accession>
<organism evidence="3 4">
    <name type="scientific">Thlaspi arvense</name>
    <name type="common">Field penny-cress</name>
    <dbReference type="NCBI Taxonomy" id="13288"/>
    <lineage>
        <taxon>Eukaryota</taxon>
        <taxon>Viridiplantae</taxon>
        <taxon>Streptophyta</taxon>
        <taxon>Embryophyta</taxon>
        <taxon>Tracheophyta</taxon>
        <taxon>Spermatophyta</taxon>
        <taxon>Magnoliopsida</taxon>
        <taxon>eudicotyledons</taxon>
        <taxon>Gunneridae</taxon>
        <taxon>Pentapetalae</taxon>
        <taxon>rosids</taxon>
        <taxon>malvids</taxon>
        <taxon>Brassicales</taxon>
        <taxon>Brassicaceae</taxon>
        <taxon>Thlaspideae</taxon>
        <taxon>Thlaspi</taxon>
    </lineage>
</organism>
<evidence type="ECO:0000256" key="2">
    <source>
        <dbReference type="SAM" id="Phobius"/>
    </source>
</evidence>
<evidence type="ECO:0000256" key="1">
    <source>
        <dbReference type="SAM" id="MobiDB-lite"/>
    </source>
</evidence>
<evidence type="ECO:0000313" key="3">
    <source>
        <dbReference type="EMBL" id="CAH2067855.1"/>
    </source>
</evidence>
<keyword evidence="2" id="KW-0812">Transmembrane</keyword>
<name>A0AAU9SKA4_THLAR</name>
<reference evidence="3 4" key="1">
    <citation type="submission" date="2022-03" db="EMBL/GenBank/DDBJ databases">
        <authorList>
            <person name="Nunn A."/>
            <person name="Chopra R."/>
            <person name="Nunn A."/>
            <person name="Contreras Garrido A."/>
        </authorList>
    </citation>
    <scope>NUCLEOTIDE SEQUENCE [LARGE SCALE GENOMIC DNA]</scope>
</reference>
<gene>
    <name evidence="3" type="ORF">TAV2_LOCUS18006</name>
</gene>
<dbReference type="Proteomes" id="UP000836841">
    <property type="component" value="Chromosome 5"/>
</dbReference>
<proteinExistence type="predicted"/>